<keyword evidence="3" id="KW-1185">Reference proteome</keyword>
<sequence length="705" mass="74532">MDISHCTALLRTALDPRSIAIIGASENPNKVGGRPLRFLTQFGFRGKIYPINPKRTETQGLPTWAALEDLPETPDLAIIAVAGQAAFDAIDACGQAGVKIAVVMTGGLTESDPVNGKQKEREMVARAQAHGMRIIGPNSQGIANFGTGAIASFSTMFVEVPPMDGPVGIISQSGAMSVVPYGLLRQRGIGIRHSHATGNDCDVTACEMATIVAEDPALKVLLLYLEGLPDPHRLAQAAAVARERGLFIMAIKSGRTAAGQAAAQSHTGALASEDRVVDAFFRQHGILRAKDMREMVDGVELYLKGWRPRGKRVVAISTSGATCVMAADAIASTGLSLANFSDGTVAKLREALPPIALPNNPIDLTGAMLTDSSLFGRTLKALAAEPGIDAFLTGLPVSGAGYDVPRYSRDAAACIEETQRPFLCSAAQPSVRDAFRAQGVPTFETETDAVQALGRFVAHWGLVESMNRRIAAGCIPYVGVCETLAGEASMLDEAGSLALLAKAKICTIPHQECDSEESAVHAFQAMGGPVVLKGCSASVAHKTELGLVHLDLRDETSVRQAWRDVSAAMQSHGLLPVRAIVARMAKGIHEMMIGAHRDPLFGPVVVFGAGGKYVEALPDVAMLLPPFSREDVKSGLASLRMAPLLQGVRGEPELDVEAFVDSVMRVQDLMADPLQYIDSIDLNPVILRPVGDGCVAVDAVVYRTG</sequence>
<comment type="caution">
    <text evidence="2">The sequence shown here is derived from an EMBL/GenBank/DDBJ whole genome shotgun (WGS) entry which is preliminary data.</text>
</comment>
<evidence type="ECO:0000259" key="1">
    <source>
        <dbReference type="SMART" id="SM00881"/>
    </source>
</evidence>
<dbReference type="GO" id="GO:0005524">
    <property type="term" value="F:ATP binding"/>
    <property type="evidence" value="ECO:0007669"/>
    <property type="project" value="InterPro"/>
</dbReference>
<dbReference type="Gene3D" id="3.40.50.261">
    <property type="entry name" value="Succinyl-CoA synthetase domains"/>
    <property type="match status" value="2"/>
</dbReference>
<dbReference type="InterPro" id="IPR036291">
    <property type="entry name" value="NAD(P)-bd_dom_sf"/>
</dbReference>
<dbReference type="InterPro" id="IPR016102">
    <property type="entry name" value="Succinyl-CoA_synth-like"/>
</dbReference>
<dbReference type="OrthoDB" id="8664175at2"/>
<accession>A0A4R3UZ59</accession>
<dbReference type="InterPro" id="IPR013815">
    <property type="entry name" value="ATP_grasp_subdomain_1"/>
</dbReference>
<dbReference type="Gene3D" id="3.40.50.720">
    <property type="entry name" value="NAD(P)-binding Rossmann-like Domain"/>
    <property type="match status" value="1"/>
</dbReference>
<proteinExistence type="predicted"/>
<dbReference type="InterPro" id="IPR003781">
    <property type="entry name" value="CoA-bd"/>
</dbReference>
<dbReference type="InterPro" id="IPR032875">
    <property type="entry name" value="Succ_CoA_lig_flav_dom"/>
</dbReference>
<dbReference type="EMBL" id="SMBX01000007">
    <property type="protein sequence ID" value="TCU96078.1"/>
    <property type="molecule type" value="Genomic_DNA"/>
</dbReference>
<dbReference type="Gene3D" id="3.30.470.20">
    <property type="entry name" value="ATP-grasp fold, B domain"/>
    <property type="match status" value="1"/>
</dbReference>
<dbReference type="SUPFAM" id="SSF52210">
    <property type="entry name" value="Succinyl-CoA synthetase domains"/>
    <property type="match status" value="2"/>
</dbReference>
<dbReference type="SUPFAM" id="SSF56059">
    <property type="entry name" value="Glutathione synthetase ATP-binding domain-like"/>
    <property type="match status" value="1"/>
</dbReference>
<feature type="domain" description="CoA-binding" evidence="1">
    <location>
        <begin position="13"/>
        <end position="108"/>
    </location>
</feature>
<dbReference type="RefSeq" id="WP_132477558.1">
    <property type="nucleotide sequence ID" value="NZ_JBHRVM010000001.1"/>
</dbReference>
<name>A0A4R3UZ59_9BURK</name>
<dbReference type="Pfam" id="PF13380">
    <property type="entry name" value="CoA_binding_2"/>
    <property type="match status" value="1"/>
</dbReference>
<dbReference type="Pfam" id="PF13549">
    <property type="entry name" value="ATP-grasp_5"/>
    <property type="match status" value="1"/>
</dbReference>
<reference evidence="2 3" key="1">
    <citation type="submission" date="2019-03" db="EMBL/GenBank/DDBJ databases">
        <title>Genomic Encyclopedia of Type Strains, Phase IV (KMG-IV): sequencing the most valuable type-strain genomes for metagenomic binning, comparative biology and taxonomic classification.</title>
        <authorList>
            <person name="Goeker M."/>
        </authorList>
    </citation>
    <scope>NUCLEOTIDE SEQUENCE [LARGE SCALE GENOMIC DNA]</scope>
    <source>
        <strain evidence="2 3">DSM 100048</strain>
    </source>
</reference>
<dbReference type="Pfam" id="PF13607">
    <property type="entry name" value="Succ_CoA_lig"/>
    <property type="match status" value="1"/>
</dbReference>
<evidence type="ECO:0000313" key="3">
    <source>
        <dbReference type="Proteomes" id="UP000294692"/>
    </source>
</evidence>
<dbReference type="Gene3D" id="3.30.1490.20">
    <property type="entry name" value="ATP-grasp fold, A domain"/>
    <property type="match status" value="1"/>
</dbReference>
<dbReference type="SMART" id="SM00881">
    <property type="entry name" value="CoA_binding"/>
    <property type="match status" value="1"/>
</dbReference>
<dbReference type="Proteomes" id="UP000294692">
    <property type="component" value="Unassembled WGS sequence"/>
</dbReference>
<dbReference type="SUPFAM" id="SSF51735">
    <property type="entry name" value="NAD(P)-binding Rossmann-fold domains"/>
    <property type="match status" value="1"/>
</dbReference>
<protein>
    <submittedName>
        <fullName evidence="2">Acyl-CoA synthetase (NDP forming)</fullName>
    </submittedName>
</protein>
<dbReference type="PANTHER" id="PTHR42793:SF4">
    <property type="entry name" value="BLL6376 PROTEIN"/>
    <property type="match status" value="1"/>
</dbReference>
<organism evidence="2 3">
    <name type="scientific">Paracandidimonas soli</name>
    <dbReference type="NCBI Taxonomy" id="1917182"/>
    <lineage>
        <taxon>Bacteria</taxon>
        <taxon>Pseudomonadati</taxon>
        <taxon>Pseudomonadota</taxon>
        <taxon>Betaproteobacteria</taxon>
        <taxon>Burkholderiales</taxon>
        <taxon>Alcaligenaceae</taxon>
        <taxon>Paracandidimonas</taxon>
    </lineage>
</organism>
<evidence type="ECO:0000313" key="2">
    <source>
        <dbReference type="EMBL" id="TCU96078.1"/>
    </source>
</evidence>
<dbReference type="AlphaFoldDB" id="A0A4R3UZ59"/>
<gene>
    <name evidence="2" type="ORF">EV686_107136</name>
</gene>
<dbReference type="PANTHER" id="PTHR42793">
    <property type="entry name" value="COA BINDING DOMAIN CONTAINING PROTEIN"/>
    <property type="match status" value="1"/>
</dbReference>